<evidence type="ECO:0000259" key="8">
    <source>
        <dbReference type="PROSITE" id="PS50048"/>
    </source>
</evidence>
<dbReference type="Pfam" id="PF04082">
    <property type="entry name" value="Fungal_trans"/>
    <property type="match status" value="1"/>
</dbReference>
<dbReference type="InterPro" id="IPR007219">
    <property type="entry name" value="XnlR_reg_dom"/>
</dbReference>
<dbReference type="CDD" id="cd00067">
    <property type="entry name" value="GAL4"/>
    <property type="match status" value="1"/>
</dbReference>
<evidence type="ECO:0000256" key="6">
    <source>
        <dbReference type="ARBA" id="ARBA00023163"/>
    </source>
</evidence>
<organism evidence="9 10">
    <name type="scientific">Fusarium musae</name>
    <dbReference type="NCBI Taxonomy" id="1042133"/>
    <lineage>
        <taxon>Eukaryota</taxon>
        <taxon>Fungi</taxon>
        <taxon>Dikarya</taxon>
        <taxon>Ascomycota</taxon>
        <taxon>Pezizomycotina</taxon>
        <taxon>Sordariomycetes</taxon>
        <taxon>Hypocreomycetidae</taxon>
        <taxon>Hypocreales</taxon>
        <taxon>Nectriaceae</taxon>
        <taxon>Fusarium</taxon>
    </lineage>
</organism>
<evidence type="ECO:0000256" key="7">
    <source>
        <dbReference type="ARBA" id="ARBA00023242"/>
    </source>
</evidence>
<keyword evidence="5" id="KW-0238">DNA-binding</keyword>
<keyword evidence="3" id="KW-0862">Zinc</keyword>
<dbReference type="GO" id="GO:0000981">
    <property type="term" value="F:DNA-binding transcription factor activity, RNA polymerase II-specific"/>
    <property type="evidence" value="ECO:0007669"/>
    <property type="project" value="InterPro"/>
</dbReference>
<accession>A0A9P8DRB2</accession>
<dbReference type="GeneID" id="68307973"/>
<evidence type="ECO:0000256" key="4">
    <source>
        <dbReference type="ARBA" id="ARBA00023015"/>
    </source>
</evidence>
<reference evidence="9" key="1">
    <citation type="journal article" date="2021" name="Mol. Plant Microbe Interact.">
        <title>Telomere to telomere genome assembly of Fusarium musae F31, causal agent of crown rot disease of banana.</title>
        <authorList>
            <person name="Degradi L."/>
            <person name="Tava V."/>
            <person name="Kunova A."/>
            <person name="Cortesi P."/>
            <person name="Saracchi M."/>
            <person name="Pasquali M."/>
        </authorList>
    </citation>
    <scope>NUCLEOTIDE SEQUENCE</scope>
    <source>
        <strain evidence="9">F31</strain>
    </source>
</reference>
<evidence type="ECO:0000256" key="1">
    <source>
        <dbReference type="ARBA" id="ARBA00004123"/>
    </source>
</evidence>
<evidence type="ECO:0000313" key="9">
    <source>
        <dbReference type="EMBL" id="KAG9506583.1"/>
    </source>
</evidence>
<dbReference type="Proteomes" id="UP000827133">
    <property type="component" value="Unassembled WGS sequence"/>
</dbReference>
<dbReference type="CDD" id="cd12148">
    <property type="entry name" value="fungal_TF_MHR"/>
    <property type="match status" value="1"/>
</dbReference>
<dbReference type="KEGG" id="fmu:J7337_000116"/>
<keyword evidence="10" id="KW-1185">Reference proteome</keyword>
<dbReference type="GO" id="GO:0045944">
    <property type="term" value="P:positive regulation of transcription by RNA polymerase II"/>
    <property type="evidence" value="ECO:0007669"/>
    <property type="project" value="TreeGrafter"/>
</dbReference>
<evidence type="ECO:0000256" key="3">
    <source>
        <dbReference type="ARBA" id="ARBA00022833"/>
    </source>
</evidence>
<proteinExistence type="predicted"/>
<name>A0A9P8DRB2_9HYPO</name>
<evidence type="ECO:0000256" key="5">
    <source>
        <dbReference type="ARBA" id="ARBA00023125"/>
    </source>
</evidence>
<dbReference type="SMART" id="SM00906">
    <property type="entry name" value="Fungal_trans"/>
    <property type="match status" value="1"/>
</dbReference>
<gene>
    <name evidence="9" type="ORF">J7337_000116</name>
</gene>
<sequence length="631" mass="70385">MSHSQTESSSARPPRHRPRGLVACRRCKTRKQRCDNEFPACSNCLSAGEKCSYGAKQAYPAEYVKSLERQISRLQDEIASPRQNVVSQPQTLSMVDTQSGMSETAPANLNETATSDLEASAGIVAPSPDSFLGTSSGYPLTKLLRSALPSVDARQGDRAGASHQVNLATRSLTGVRVNIGQQHEGGQVSDGSDLPNKVVGDKLIEAYYARVHPKHPFLPRKRVQSLHDTRLELVPAHRARHYACAMADADSIFATGSLESLEAMLLLTIYQLRSPTGPGVWWMIETTMRYCIDNGLHRQAMNLPPSLDERRKRIFWTAYMLERSVARTMGRPHSISDRDIDVALPANIDDELDTDEAIIAAIADSNQHPSQITALTPAIHIFRLQQIDSKISYTVCRVDKEVSEIKPHKVARLRQALEEWKAGIPQTGPENKTHPYLTTDYHMIQYHKAIILLNLPFLPTLTPQSPTFHEIVHSAGQVCSLSKRLHDQQTYISFSLLSLHANFVAGLVMVYCFCLDSSIFSPRFSSSVRACSTMLYIISERWPRAVQARNAFDRLVAATIESDHESNNGILRSEDNLNVSQDGFVADETGNLEVWNSFESILGDHQIDLGTWMHDSIFDTMGTYQPMDWTE</sequence>
<dbReference type="Gene3D" id="4.10.240.10">
    <property type="entry name" value="Zn(2)-C6 fungal-type DNA-binding domain"/>
    <property type="match status" value="1"/>
</dbReference>
<keyword evidence="6" id="KW-0804">Transcription</keyword>
<dbReference type="PROSITE" id="PS50048">
    <property type="entry name" value="ZN2_CY6_FUNGAL_2"/>
    <property type="match status" value="1"/>
</dbReference>
<dbReference type="GO" id="GO:0008270">
    <property type="term" value="F:zinc ion binding"/>
    <property type="evidence" value="ECO:0007669"/>
    <property type="project" value="InterPro"/>
</dbReference>
<dbReference type="PROSITE" id="PS00463">
    <property type="entry name" value="ZN2_CY6_FUNGAL_1"/>
    <property type="match status" value="1"/>
</dbReference>
<comment type="subcellular location">
    <subcellularLocation>
        <location evidence="1">Nucleus</location>
    </subcellularLocation>
</comment>
<evidence type="ECO:0000313" key="10">
    <source>
        <dbReference type="Proteomes" id="UP000827133"/>
    </source>
</evidence>
<dbReference type="GO" id="GO:0043565">
    <property type="term" value="F:sequence-specific DNA binding"/>
    <property type="evidence" value="ECO:0007669"/>
    <property type="project" value="TreeGrafter"/>
</dbReference>
<dbReference type="InterPro" id="IPR001138">
    <property type="entry name" value="Zn2Cys6_DnaBD"/>
</dbReference>
<keyword evidence="7" id="KW-0539">Nucleus</keyword>
<evidence type="ECO:0000256" key="2">
    <source>
        <dbReference type="ARBA" id="ARBA00022723"/>
    </source>
</evidence>
<dbReference type="GO" id="GO:0006351">
    <property type="term" value="P:DNA-templated transcription"/>
    <property type="evidence" value="ECO:0007669"/>
    <property type="project" value="InterPro"/>
</dbReference>
<dbReference type="AlphaFoldDB" id="A0A9P8DRB2"/>
<dbReference type="InterPro" id="IPR052202">
    <property type="entry name" value="Yeast_MetPath_Reg"/>
</dbReference>
<dbReference type="SMART" id="SM00066">
    <property type="entry name" value="GAL4"/>
    <property type="match status" value="1"/>
</dbReference>
<feature type="domain" description="Zn(2)-C6 fungal-type" evidence="8">
    <location>
        <begin position="23"/>
        <end position="53"/>
    </location>
</feature>
<dbReference type="EMBL" id="JAHBCI010000001">
    <property type="protein sequence ID" value="KAG9506583.1"/>
    <property type="molecule type" value="Genomic_DNA"/>
</dbReference>
<dbReference type="GO" id="GO:0005634">
    <property type="term" value="C:nucleus"/>
    <property type="evidence" value="ECO:0007669"/>
    <property type="project" value="UniProtKB-SubCell"/>
</dbReference>
<dbReference type="InterPro" id="IPR036864">
    <property type="entry name" value="Zn2-C6_fun-type_DNA-bd_sf"/>
</dbReference>
<keyword evidence="2" id="KW-0479">Metal-binding</keyword>
<comment type="caution">
    <text evidence="9">The sequence shown here is derived from an EMBL/GenBank/DDBJ whole genome shotgun (WGS) entry which is preliminary data.</text>
</comment>
<keyword evidence="4" id="KW-0805">Transcription regulation</keyword>
<dbReference type="PANTHER" id="PTHR47782">
    <property type="entry name" value="ZN(II)2CYS6 TRANSCRIPTION FACTOR (EUROFUNG)-RELATED"/>
    <property type="match status" value="1"/>
</dbReference>
<dbReference type="RefSeq" id="XP_044685582.1">
    <property type="nucleotide sequence ID" value="XM_044817880.1"/>
</dbReference>
<dbReference type="Pfam" id="PF00172">
    <property type="entry name" value="Zn_clus"/>
    <property type="match status" value="1"/>
</dbReference>
<protein>
    <recommendedName>
        <fullName evidence="8">Zn(2)-C6 fungal-type domain-containing protein</fullName>
    </recommendedName>
</protein>
<dbReference type="SUPFAM" id="SSF57701">
    <property type="entry name" value="Zn2/Cys6 DNA-binding domain"/>
    <property type="match status" value="1"/>
</dbReference>
<dbReference type="PANTHER" id="PTHR47782:SF12">
    <property type="entry name" value="ZN(II)2CYS6 TRANSCRIPTION FACTOR (EUROFUNG)"/>
    <property type="match status" value="1"/>
</dbReference>